<keyword evidence="4" id="KW-1185">Reference proteome</keyword>
<dbReference type="OrthoDB" id="4230923at2759"/>
<gene>
    <name evidence="3" type="ORF">AVEN_89517_1</name>
</gene>
<dbReference type="AlphaFoldDB" id="A0A4Y2KKX2"/>
<keyword evidence="1" id="KW-0862">Zinc</keyword>
<dbReference type="GO" id="GO:0003676">
    <property type="term" value="F:nucleic acid binding"/>
    <property type="evidence" value="ECO:0007669"/>
    <property type="project" value="InterPro"/>
</dbReference>
<dbReference type="EMBL" id="BGPR01004712">
    <property type="protein sequence ID" value="GBN02550.1"/>
    <property type="molecule type" value="Genomic_DNA"/>
</dbReference>
<name>A0A4Y2KKX2_ARAVE</name>
<comment type="caution">
    <text evidence="3">The sequence shown here is derived from an EMBL/GenBank/DDBJ whole genome shotgun (WGS) entry which is preliminary data.</text>
</comment>
<evidence type="ECO:0000259" key="2">
    <source>
        <dbReference type="PROSITE" id="PS50158"/>
    </source>
</evidence>
<dbReference type="GO" id="GO:0008270">
    <property type="term" value="F:zinc ion binding"/>
    <property type="evidence" value="ECO:0007669"/>
    <property type="project" value="UniProtKB-KW"/>
</dbReference>
<proteinExistence type="predicted"/>
<dbReference type="InterPro" id="IPR001878">
    <property type="entry name" value="Znf_CCHC"/>
</dbReference>
<evidence type="ECO:0000313" key="3">
    <source>
        <dbReference type="EMBL" id="GBN02550.1"/>
    </source>
</evidence>
<dbReference type="Proteomes" id="UP000499080">
    <property type="component" value="Unassembled WGS sequence"/>
</dbReference>
<organism evidence="3 4">
    <name type="scientific">Araneus ventricosus</name>
    <name type="common">Orbweaver spider</name>
    <name type="synonym">Epeira ventricosa</name>
    <dbReference type="NCBI Taxonomy" id="182803"/>
    <lineage>
        <taxon>Eukaryota</taxon>
        <taxon>Metazoa</taxon>
        <taxon>Ecdysozoa</taxon>
        <taxon>Arthropoda</taxon>
        <taxon>Chelicerata</taxon>
        <taxon>Arachnida</taxon>
        <taxon>Araneae</taxon>
        <taxon>Araneomorphae</taxon>
        <taxon>Entelegynae</taxon>
        <taxon>Araneoidea</taxon>
        <taxon>Araneidae</taxon>
        <taxon>Araneus</taxon>
    </lineage>
</organism>
<keyword evidence="1" id="KW-0479">Metal-binding</keyword>
<sequence>MECLKYQNVSAVKRISIREDGQYAPTKHFILSFNVPNLPQSFLIAYINCPVRPYVPEPLRCYKCEKFGHSVQSCRGHASNTCEAAPLCVNCKGDHPSYARSSPRWKDEKEIQAVKLNQNCRRQNSKSWSILCLSTQTPLYMYIWTEEIFCQ</sequence>
<keyword evidence="1" id="KW-0863">Zinc-finger</keyword>
<reference evidence="3 4" key="1">
    <citation type="journal article" date="2019" name="Sci. Rep.">
        <title>Orb-weaving spider Araneus ventricosus genome elucidates the spidroin gene catalogue.</title>
        <authorList>
            <person name="Kono N."/>
            <person name="Nakamura H."/>
            <person name="Ohtoshi R."/>
            <person name="Moran D.A.P."/>
            <person name="Shinohara A."/>
            <person name="Yoshida Y."/>
            <person name="Fujiwara M."/>
            <person name="Mori M."/>
            <person name="Tomita M."/>
            <person name="Arakawa K."/>
        </authorList>
    </citation>
    <scope>NUCLEOTIDE SEQUENCE [LARGE SCALE GENOMIC DNA]</scope>
</reference>
<accession>A0A4Y2KKX2</accession>
<evidence type="ECO:0000313" key="4">
    <source>
        <dbReference type="Proteomes" id="UP000499080"/>
    </source>
</evidence>
<evidence type="ECO:0000256" key="1">
    <source>
        <dbReference type="PROSITE-ProRule" id="PRU00047"/>
    </source>
</evidence>
<feature type="domain" description="CCHC-type" evidence="2">
    <location>
        <begin position="60"/>
        <end position="75"/>
    </location>
</feature>
<protein>
    <recommendedName>
        <fullName evidence="2">CCHC-type domain-containing protein</fullName>
    </recommendedName>
</protein>
<dbReference type="PROSITE" id="PS50158">
    <property type="entry name" value="ZF_CCHC"/>
    <property type="match status" value="1"/>
</dbReference>